<accession>A0ABS5NJC2</accession>
<comment type="caution">
    <text evidence="2">The sequence shown here is derived from an EMBL/GenBank/DDBJ whole genome shotgun (WGS) entry which is preliminary data.</text>
</comment>
<sequence length="102" mass="10774">MTDDCVVDPVTVEAQSKALADIACAVSAVGSAASLRVGDGDYGAAFGWFASIVNKQLASTEEVIKRHGGEIETHLDEFRKNISATRRTDQSGATALTETSER</sequence>
<evidence type="ECO:0000313" key="2">
    <source>
        <dbReference type="EMBL" id="MBS4104399.1"/>
    </source>
</evidence>
<dbReference type="RefSeq" id="WP_212555431.1">
    <property type="nucleotide sequence ID" value="NZ_JAGXOE010000171.1"/>
</dbReference>
<evidence type="ECO:0000313" key="3">
    <source>
        <dbReference type="Proteomes" id="UP000676853"/>
    </source>
</evidence>
<reference evidence="2 3" key="1">
    <citation type="submission" date="2021-04" db="EMBL/GenBank/DDBJ databases">
        <title>Whole genome sequence analysis of a thiophenic sulfur metabolizing bacteria.</title>
        <authorList>
            <person name="Akhtar N."/>
            <person name="Akram J."/>
            <person name="Aslam A."/>
        </authorList>
    </citation>
    <scope>NUCLEOTIDE SEQUENCE [LARGE SCALE GENOMIC DNA]</scope>
    <source>
        <strain evidence="2 3">3OW</strain>
    </source>
</reference>
<name>A0ABS5NJC2_TSUPA</name>
<protein>
    <recommendedName>
        <fullName evidence="4">Excreted virulence factor EspC (Type VII ESX diderm)</fullName>
    </recommendedName>
</protein>
<proteinExistence type="predicted"/>
<dbReference type="EMBL" id="JAGXOE010000171">
    <property type="protein sequence ID" value="MBS4104399.1"/>
    <property type="molecule type" value="Genomic_DNA"/>
</dbReference>
<keyword evidence="3" id="KW-1185">Reference proteome</keyword>
<evidence type="ECO:0008006" key="4">
    <source>
        <dbReference type="Google" id="ProtNLM"/>
    </source>
</evidence>
<feature type="region of interest" description="Disordered" evidence="1">
    <location>
        <begin position="82"/>
        <end position="102"/>
    </location>
</feature>
<gene>
    <name evidence="2" type="ORF">KFZ73_24620</name>
</gene>
<dbReference type="Proteomes" id="UP000676853">
    <property type="component" value="Unassembled WGS sequence"/>
</dbReference>
<organism evidence="2 3">
    <name type="scientific">Tsukamurella paurometabola</name>
    <name type="common">Corynebacterium paurometabolum</name>
    <dbReference type="NCBI Taxonomy" id="2061"/>
    <lineage>
        <taxon>Bacteria</taxon>
        <taxon>Bacillati</taxon>
        <taxon>Actinomycetota</taxon>
        <taxon>Actinomycetes</taxon>
        <taxon>Mycobacteriales</taxon>
        <taxon>Tsukamurellaceae</taxon>
        <taxon>Tsukamurella</taxon>
    </lineage>
</organism>
<evidence type="ECO:0000256" key="1">
    <source>
        <dbReference type="SAM" id="MobiDB-lite"/>
    </source>
</evidence>